<dbReference type="RefSeq" id="WP_012937413.1">
    <property type="nucleotide sequence ID" value="NZ_CALAKB010000044.1"/>
</dbReference>
<organism evidence="1 2">
    <name type="scientific">Acidaminococcus fermentans</name>
    <dbReference type="NCBI Taxonomy" id="905"/>
    <lineage>
        <taxon>Bacteria</taxon>
        <taxon>Bacillati</taxon>
        <taxon>Bacillota</taxon>
        <taxon>Negativicutes</taxon>
        <taxon>Acidaminococcales</taxon>
        <taxon>Acidaminococcaceae</taxon>
        <taxon>Acidaminococcus</taxon>
    </lineage>
</organism>
<comment type="caution">
    <text evidence="1">The sequence shown here is derived from an EMBL/GenBank/DDBJ whole genome shotgun (WGS) entry which is preliminary data.</text>
</comment>
<sequence>MAELNQKAESFKRFVEKKDPKAFVVDPIKDDPFHTVVFRSHLDVEGTPLQLIVVLDDSAFGVIRVLLAPKALKEGNKEALLEMLNRYNSNYKAFKFYLDKEESLIMDTCVIFRESQVDGNMMYGLFQMISRELDEKYKDIMKTIWE</sequence>
<dbReference type="GeneID" id="78333757"/>
<name>A0A1H2X0W6_ACIFE</name>
<accession>A0A1H2X0W6</accession>
<dbReference type="EMBL" id="FNOP01000007">
    <property type="protein sequence ID" value="SDW86520.1"/>
    <property type="molecule type" value="Genomic_DNA"/>
</dbReference>
<protein>
    <submittedName>
        <fullName evidence="1">Sensory transduction regulator</fullName>
    </submittedName>
</protein>
<dbReference type="Proteomes" id="UP000182379">
    <property type="component" value="Unassembled WGS sequence"/>
</dbReference>
<evidence type="ECO:0000313" key="2">
    <source>
        <dbReference type="Proteomes" id="UP000182379"/>
    </source>
</evidence>
<evidence type="ECO:0000313" key="1">
    <source>
        <dbReference type="EMBL" id="SDW86520.1"/>
    </source>
</evidence>
<dbReference type="AlphaFoldDB" id="A0A1H2X0W6"/>
<reference evidence="1 2" key="1">
    <citation type="submission" date="2016-10" db="EMBL/GenBank/DDBJ databases">
        <authorList>
            <person name="Varghese N."/>
            <person name="Submissions S."/>
        </authorList>
    </citation>
    <scope>NUCLEOTIDE SEQUENCE [LARGE SCALE GENOMIC DNA]</scope>
    <source>
        <strain evidence="1 2">WCC6</strain>
    </source>
</reference>
<dbReference type="OMA" id="MIRVQIS"/>
<gene>
    <name evidence="1" type="ORF">SAMN05216495_10785</name>
</gene>
<proteinExistence type="predicted"/>